<dbReference type="AlphaFoldDB" id="A0A6H1ZCU6"/>
<protein>
    <submittedName>
        <fullName evidence="1">Uncharacterized protein</fullName>
    </submittedName>
</protein>
<accession>A0A6H1ZCU6</accession>
<gene>
    <name evidence="1" type="ORF">TM448A00274_0020</name>
    <name evidence="2" type="ORF">TM448B00451_0013</name>
</gene>
<sequence>MTLKKKRWHKFGAKRVQTHISIPDDRESQLSNDGVGQFSWVDADDRFDEVVELLIREEFLRCLQG</sequence>
<evidence type="ECO:0000313" key="2">
    <source>
        <dbReference type="EMBL" id="QJH95489.1"/>
    </source>
</evidence>
<dbReference type="EMBL" id="MT143996">
    <property type="protein sequence ID" value="QJA45736.1"/>
    <property type="molecule type" value="Genomic_DNA"/>
</dbReference>
<organism evidence="1">
    <name type="scientific">viral metagenome</name>
    <dbReference type="NCBI Taxonomy" id="1070528"/>
    <lineage>
        <taxon>unclassified sequences</taxon>
        <taxon>metagenomes</taxon>
        <taxon>organismal metagenomes</taxon>
    </lineage>
</organism>
<name>A0A6H1ZCU6_9ZZZZ</name>
<reference evidence="1" key="1">
    <citation type="submission" date="2020-03" db="EMBL/GenBank/DDBJ databases">
        <title>The deep terrestrial virosphere.</title>
        <authorList>
            <person name="Holmfeldt K."/>
            <person name="Nilsson E."/>
            <person name="Simone D."/>
            <person name="Lopez-Fernandez M."/>
            <person name="Wu X."/>
            <person name="de Brujin I."/>
            <person name="Lundin D."/>
            <person name="Andersson A."/>
            <person name="Bertilsson S."/>
            <person name="Dopson M."/>
        </authorList>
    </citation>
    <scope>NUCLEOTIDE SEQUENCE</scope>
    <source>
        <strain evidence="1">TM448A00274</strain>
        <strain evidence="2">TM448B00451</strain>
    </source>
</reference>
<evidence type="ECO:0000313" key="1">
    <source>
        <dbReference type="EMBL" id="QJA45736.1"/>
    </source>
</evidence>
<proteinExistence type="predicted"/>
<dbReference type="EMBL" id="MT144621">
    <property type="protein sequence ID" value="QJH95489.1"/>
    <property type="molecule type" value="Genomic_DNA"/>
</dbReference>